<gene>
    <name evidence="1" type="ORF">S03H2_42061</name>
</gene>
<sequence length="205" mass="23100">HNFDHHQDTDCPAAFVLVAEYLGLLETMSVMPWWHFKDSVDRFGPGKSSIKYNAGDDLVNRNPVEIWLMASFASEPEASLPLLKAFGAHVIKDARMLKSQIDFWKTSSRLVIAGVPAMIGETRESAGLEEFRRLDENPPDIVISLDRRDKGWRLFRYDGTPVDFSLISDRPEIAFAHKSGFMAKTKERMAIDDLIALVSKAVTGF</sequence>
<dbReference type="AlphaFoldDB" id="X1HWW1"/>
<dbReference type="EMBL" id="BARU01026161">
    <property type="protein sequence ID" value="GAH74641.1"/>
    <property type="molecule type" value="Genomic_DNA"/>
</dbReference>
<reference evidence="1" key="1">
    <citation type="journal article" date="2014" name="Front. Microbiol.">
        <title>High frequency of phylogenetically diverse reductive dehalogenase-homologous genes in deep subseafloor sedimentary metagenomes.</title>
        <authorList>
            <person name="Kawai M."/>
            <person name="Futagami T."/>
            <person name="Toyoda A."/>
            <person name="Takaki Y."/>
            <person name="Nishi S."/>
            <person name="Hori S."/>
            <person name="Arai W."/>
            <person name="Tsubouchi T."/>
            <person name="Morono Y."/>
            <person name="Uchiyama I."/>
            <person name="Ito T."/>
            <person name="Fujiyama A."/>
            <person name="Inagaki F."/>
            <person name="Takami H."/>
        </authorList>
    </citation>
    <scope>NUCLEOTIDE SEQUENCE</scope>
    <source>
        <strain evidence="1">Expedition CK06-06</strain>
    </source>
</reference>
<name>X1HWW1_9ZZZZ</name>
<comment type="caution">
    <text evidence="1">The sequence shown here is derived from an EMBL/GenBank/DDBJ whole genome shotgun (WGS) entry which is preliminary data.</text>
</comment>
<evidence type="ECO:0000313" key="1">
    <source>
        <dbReference type="EMBL" id="GAH74641.1"/>
    </source>
</evidence>
<feature type="non-terminal residue" evidence="1">
    <location>
        <position position="1"/>
    </location>
</feature>
<accession>X1HWW1</accession>
<organism evidence="1">
    <name type="scientific">marine sediment metagenome</name>
    <dbReference type="NCBI Taxonomy" id="412755"/>
    <lineage>
        <taxon>unclassified sequences</taxon>
        <taxon>metagenomes</taxon>
        <taxon>ecological metagenomes</taxon>
    </lineage>
</organism>
<protein>
    <submittedName>
        <fullName evidence="1">Uncharacterized protein</fullName>
    </submittedName>
</protein>
<proteinExistence type="predicted"/>